<evidence type="ECO:0000259" key="6">
    <source>
        <dbReference type="PROSITE" id="PS51686"/>
    </source>
</evidence>
<feature type="binding site" evidence="5">
    <location>
        <position position="211"/>
    </location>
    <ligand>
        <name>S-adenosyl-L-methionine</name>
        <dbReference type="ChEBI" id="CHEBI:59789"/>
    </ligand>
</feature>
<name>A0A812VKM9_SYMPI</name>
<sequence>LMRRCSIQQCSRFGLTPAVILASVPLLGLGCCMAVASLESEFGSRWPQLSAALGKPKRYAAWVNPFAAKGAAHELLTLHGLEPLPGIAGEAHLWAPAQAADQQLLPKPPTCSVTGLKTYYPLDLASAMPVLALLRACASSTPRAALDACAAPGGKFLLMAGAFLGKQRLGLHSPDLVAVESDAFRASRLKQNVRLYLPEVASQRVRVLRADSTRALSQLQAGPFDAVLVDAPCSSERERLLRSLRRGQQDEGWKKTKAEANARRQVSLLSCALQNTLPGGVVVYATCALSQIENDLVVQAVLDDDKRNCLLSVACDVPGVEVVLGIGDRHLDNLQITPEGHFFHIDFGFIFGEDPKPFAPRLRLPQQIASVLMAVSDAESGGTMLDRCFLLAGRAYIALRRSMPLWVSLLRVTGQGGGAGCARLRADANAAVVVVTDRLRSDLGSHGEEEAASEFLMVLTESTEALYPVLTDKVHQLGLFWK</sequence>
<evidence type="ECO:0000313" key="8">
    <source>
        <dbReference type="Proteomes" id="UP000649617"/>
    </source>
</evidence>
<dbReference type="SUPFAM" id="SSF56112">
    <property type="entry name" value="Protein kinase-like (PK-like)"/>
    <property type="match status" value="1"/>
</dbReference>
<dbReference type="GO" id="GO:0008173">
    <property type="term" value="F:RNA methyltransferase activity"/>
    <property type="evidence" value="ECO:0007669"/>
    <property type="project" value="InterPro"/>
</dbReference>
<dbReference type="PROSITE" id="PS51686">
    <property type="entry name" value="SAM_MT_RSMB_NOP"/>
    <property type="match status" value="1"/>
</dbReference>
<keyword evidence="8" id="KW-1185">Reference proteome</keyword>
<dbReference type="InterPro" id="IPR023267">
    <property type="entry name" value="RCMT"/>
</dbReference>
<feature type="active site" description="Nucleophile" evidence="5">
    <location>
        <position position="287"/>
    </location>
</feature>
<dbReference type="PANTHER" id="PTHR22807">
    <property type="entry name" value="NOP2 YEAST -RELATED NOL1/NOP2/FMU SUN DOMAIN-CONTAINING"/>
    <property type="match status" value="1"/>
</dbReference>
<feature type="binding site" evidence="5">
    <location>
        <begin position="149"/>
        <end position="155"/>
    </location>
    <ligand>
        <name>S-adenosyl-L-methionine</name>
        <dbReference type="ChEBI" id="CHEBI:59789"/>
    </ligand>
</feature>
<evidence type="ECO:0000256" key="3">
    <source>
        <dbReference type="ARBA" id="ARBA00022691"/>
    </source>
</evidence>
<evidence type="ECO:0000256" key="2">
    <source>
        <dbReference type="ARBA" id="ARBA00022679"/>
    </source>
</evidence>
<evidence type="ECO:0000256" key="4">
    <source>
        <dbReference type="ARBA" id="ARBA00022884"/>
    </source>
</evidence>
<dbReference type="InterPro" id="IPR029063">
    <property type="entry name" value="SAM-dependent_MTases_sf"/>
</dbReference>
<dbReference type="GO" id="GO:0003723">
    <property type="term" value="F:RNA binding"/>
    <property type="evidence" value="ECO:0007669"/>
    <property type="project" value="UniProtKB-UniRule"/>
</dbReference>
<dbReference type="GO" id="GO:0001510">
    <property type="term" value="P:RNA methylation"/>
    <property type="evidence" value="ECO:0007669"/>
    <property type="project" value="InterPro"/>
</dbReference>
<dbReference type="InterPro" id="IPR000403">
    <property type="entry name" value="PI3/4_kinase_cat_dom"/>
</dbReference>
<comment type="caution">
    <text evidence="7">The sequence shown here is derived from an EMBL/GenBank/DDBJ whole genome shotgun (WGS) entry which is preliminary data.</text>
</comment>
<reference evidence="7" key="1">
    <citation type="submission" date="2021-02" db="EMBL/GenBank/DDBJ databases">
        <authorList>
            <person name="Dougan E. K."/>
            <person name="Rhodes N."/>
            <person name="Thang M."/>
            <person name="Chan C."/>
        </authorList>
    </citation>
    <scope>NUCLEOTIDE SEQUENCE</scope>
</reference>
<feature type="binding site" evidence="5">
    <location>
        <position position="230"/>
    </location>
    <ligand>
        <name>S-adenosyl-L-methionine</name>
        <dbReference type="ChEBI" id="CHEBI:59789"/>
    </ligand>
</feature>
<feature type="binding site" evidence="5">
    <location>
        <position position="180"/>
    </location>
    <ligand>
        <name>S-adenosyl-L-methionine</name>
        <dbReference type="ChEBI" id="CHEBI:59789"/>
    </ligand>
</feature>
<dbReference type="Pfam" id="PF00454">
    <property type="entry name" value="PI3_PI4_kinase"/>
    <property type="match status" value="1"/>
</dbReference>
<dbReference type="InterPro" id="IPR049560">
    <property type="entry name" value="MeTrfase_RsmB-F_NOP2_cat"/>
</dbReference>
<evidence type="ECO:0000313" key="7">
    <source>
        <dbReference type="EMBL" id="CAE7627092.1"/>
    </source>
</evidence>
<dbReference type="AlphaFoldDB" id="A0A812VKM9"/>
<feature type="non-terminal residue" evidence="7">
    <location>
        <position position="482"/>
    </location>
</feature>
<dbReference type="Gene3D" id="1.10.1070.11">
    <property type="entry name" value="Phosphatidylinositol 3-/4-kinase, catalytic domain"/>
    <property type="match status" value="1"/>
</dbReference>
<dbReference type="InterPro" id="IPR011009">
    <property type="entry name" value="Kinase-like_dom_sf"/>
</dbReference>
<dbReference type="Gene3D" id="3.40.50.150">
    <property type="entry name" value="Vaccinia Virus protein VP39"/>
    <property type="match status" value="1"/>
</dbReference>
<evidence type="ECO:0000256" key="5">
    <source>
        <dbReference type="PROSITE-ProRule" id="PRU01023"/>
    </source>
</evidence>
<dbReference type="EMBL" id="CAJNIZ010042585">
    <property type="protein sequence ID" value="CAE7627092.1"/>
    <property type="molecule type" value="Genomic_DNA"/>
</dbReference>
<keyword evidence="3 5" id="KW-0949">S-adenosyl-L-methionine</keyword>
<dbReference type="Pfam" id="PF01189">
    <property type="entry name" value="Methyltr_RsmB-F"/>
    <property type="match status" value="1"/>
</dbReference>
<gene>
    <name evidence="7" type="primary">VPS34</name>
    <name evidence="7" type="ORF">SPIL2461_LOCUS16422</name>
</gene>
<comment type="similarity">
    <text evidence="5">Belongs to the class I-like SAM-binding methyltransferase superfamily. RsmB/NOP family.</text>
</comment>
<dbReference type="InterPro" id="IPR001678">
    <property type="entry name" value="MeTrfase_RsmB-F_NOP2_dom"/>
</dbReference>
<dbReference type="SUPFAM" id="SSF53335">
    <property type="entry name" value="S-adenosyl-L-methionine-dependent methyltransferases"/>
    <property type="match status" value="1"/>
</dbReference>
<feature type="domain" description="SAM-dependent MTase RsmB/NOP-type" evidence="6">
    <location>
        <begin position="49"/>
        <end position="357"/>
    </location>
</feature>
<dbReference type="Proteomes" id="UP000649617">
    <property type="component" value="Unassembled WGS sequence"/>
</dbReference>
<keyword evidence="4 5" id="KW-0694">RNA-binding</keyword>
<accession>A0A812VKM9</accession>
<dbReference type="PANTHER" id="PTHR22807:SF61">
    <property type="entry name" value="NOL1_NOP2_SUN FAMILY PROTEIN _ ANTITERMINATION NUSB DOMAIN-CONTAINING PROTEIN"/>
    <property type="match status" value="1"/>
</dbReference>
<organism evidence="7 8">
    <name type="scientific">Symbiodinium pilosum</name>
    <name type="common">Dinoflagellate</name>
    <dbReference type="NCBI Taxonomy" id="2952"/>
    <lineage>
        <taxon>Eukaryota</taxon>
        <taxon>Sar</taxon>
        <taxon>Alveolata</taxon>
        <taxon>Dinophyceae</taxon>
        <taxon>Suessiales</taxon>
        <taxon>Symbiodiniaceae</taxon>
        <taxon>Symbiodinium</taxon>
    </lineage>
</organism>
<evidence type="ECO:0000256" key="1">
    <source>
        <dbReference type="ARBA" id="ARBA00022603"/>
    </source>
</evidence>
<proteinExistence type="inferred from homology"/>
<keyword evidence="1 5" id="KW-0489">Methyltransferase</keyword>
<dbReference type="SMART" id="SM00146">
    <property type="entry name" value="PI3Kc"/>
    <property type="match status" value="1"/>
</dbReference>
<dbReference type="PRINTS" id="PR02008">
    <property type="entry name" value="RCMTFAMILY"/>
</dbReference>
<dbReference type="InterPro" id="IPR036940">
    <property type="entry name" value="PI3/4_kinase_cat_sf"/>
</dbReference>
<dbReference type="OrthoDB" id="427002at2759"/>
<keyword evidence="2 5" id="KW-0808">Transferase</keyword>
<protein>
    <submittedName>
        <fullName evidence="7">VPS34 protein</fullName>
    </submittedName>
</protein>